<dbReference type="InterPro" id="IPR020843">
    <property type="entry name" value="ER"/>
</dbReference>
<reference evidence="7 8" key="1">
    <citation type="journal article" date="2016" name="J. Biotechnol.">
        <title>First complete genome sequence of a species in the genus Microterricola, an extremophilic cold active enzyme producing bacterial strain ERGS5:02 isolated from Sikkim Himalaya.</title>
        <authorList>
            <person name="Himanshu"/>
            <person name="Swarnkar M.K."/>
            <person name="Singh D."/>
            <person name="Kumar R."/>
        </authorList>
    </citation>
    <scope>NUCLEOTIDE SEQUENCE [LARGE SCALE GENOMIC DNA]</scope>
    <source>
        <strain evidence="7 8">ERGS5:02</strain>
    </source>
</reference>
<dbReference type="PANTHER" id="PTHR43401">
    <property type="entry name" value="L-THREONINE 3-DEHYDROGENASE"/>
    <property type="match status" value="1"/>
</dbReference>
<accession>A0A0X8E4N5</accession>
<dbReference type="OrthoDB" id="9797931at2"/>
<dbReference type="InterPro" id="IPR002328">
    <property type="entry name" value="ADH_Zn_CS"/>
</dbReference>
<evidence type="ECO:0000256" key="3">
    <source>
        <dbReference type="ARBA" id="ARBA00022833"/>
    </source>
</evidence>
<sequence>MSESTLPTTSRQLVFTERDAMAVSDSPVPPTGDDDVLLRVALVGICATDLHLLAGHIGDPFPLVPGHEFVGEVAAIGPAAARSRGLAVGDHVAVEMLLPCRSCARCREGRYNLCEADDMALGLERGRQYGVNIPRTVEPGLWGGYSEYLHVPAEATTHRLPDAMPWERAVLVEPLAVAYRTIQRARLSPGESVVIIGPGPVGLLAAAAARAAGAGRVIVAGTRDSRLELARRFGADAVVNTRETDAVAAVRAELGGLADVVIEIAGVAAAQQQAVQLARRGGRVVLAGACGANVAVTFRADEELLTREIDLLPSFLSAGGFEPAIALLGRNEFPFTELVTHRFALEQTAEAFATIAAREAGVIKAVLEPGLRRPAPLDGRAA</sequence>
<comment type="cofactor">
    <cofactor evidence="1 5">
        <name>Zn(2+)</name>
        <dbReference type="ChEBI" id="CHEBI:29105"/>
    </cofactor>
</comment>
<dbReference type="EMBL" id="CP014145">
    <property type="protein sequence ID" value="AMB59338.1"/>
    <property type="molecule type" value="Genomic_DNA"/>
</dbReference>
<comment type="similarity">
    <text evidence="5">Belongs to the zinc-containing alcohol dehydrogenase family.</text>
</comment>
<dbReference type="InterPro" id="IPR013149">
    <property type="entry name" value="ADH-like_C"/>
</dbReference>
<dbReference type="SMART" id="SM00829">
    <property type="entry name" value="PKS_ER"/>
    <property type="match status" value="1"/>
</dbReference>
<dbReference type="PANTHER" id="PTHR43401:SF2">
    <property type="entry name" value="L-THREONINE 3-DEHYDROGENASE"/>
    <property type="match status" value="1"/>
</dbReference>
<evidence type="ECO:0000259" key="6">
    <source>
        <dbReference type="SMART" id="SM00829"/>
    </source>
</evidence>
<name>A0A0X8E4N5_9MICO</name>
<dbReference type="Pfam" id="PF08240">
    <property type="entry name" value="ADH_N"/>
    <property type="match status" value="1"/>
</dbReference>
<keyword evidence="8" id="KW-1185">Reference proteome</keyword>
<dbReference type="InterPro" id="IPR036291">
    <property type="entry name" value="NAD(P)-bd_dom_sf"/>
</dbReference>
<dbReference type="Proteomes" id="UP000058305">
    <property type="component" value="Chromosome"/>
</dbReference>
<dbReference type="GO" id="GO:0016491">
    <property type="term" value="F:oxidoreductase activity"/>
    <property type="evidence" value="ECO:0007669"/>
    <property type="project" value="UniProtKB-KW"/>
</dbReference>
<reference evidence="8" key="2">
    <citation type="submission" date="2016-01" db="EMBL/GenBank/DDBJ databases">
        <title>First complete genome sequence of a species in the genus Microterricola, an extremophilic cold active enzyme producing strain ERGS5:02 isolated from Sikkim Himalaya.</title>
        <authorList>
            <person name="Kumar R."/>
            <person name="Singh D."/>
            <person name="Swarnkar M.K."/>
        </authorList>
    </citation>
    <scope>NUCLEOTIDE SEQUENCE [LARGE SCALE GENOMIC DNA]</scope>
    <source>
        <strain evidence="8">ERGS5:02</strain>
    </source>
</reference>
<dbReference type="InterPro" id="IPR050129">
    <property type="entry name" value="Zn_alcohol_dh"/>
</dbReference>
<dbReference type="AlphaFoldDB" id="A0A0X8E4N5"/>
<dbReference type="Pfam" id="PF00107">
    <property type="entry name" value="ADH_zinc_N"/>
    <property type="match status" value="1"/>
</dbReference>
<keyword evidence="3 5" id="KW-0862">Zinc</keyword>
<evidence type="ECO:0000256" key="5">
    <source>
        <dbReference type="RuleBase" id="RU361277"/>
    </source>
</evidence>
<evidence type="ECO:0000256" key="2">
    <source>
        <dbReference type="ARBA" id="ARBA00022723"/>
    </source>
</evidence>
<dbReference type="KEGG" id="mvd:AWU67_11215"/>
<keyword evidence="2 5" id="KW-0479">Metal-binding</keyword>
<gene>
    <name evidence="7" type="ORF">AWU67_11215</name>
</gene>
<protein>
    <recommendedName>
        <fullName evidence="6">Enoyl reductase (ER) domain-containing protein</fullName>
    </recommendedName>
</protein>
<dbReference type="Gene3D" id="3.90.180.10">
    <property type="entry name" value="Medium-chain alcohol dehydrogenases, catalytic domain"/>
    <property type="match status" value="1"/>
</dbReference>
<keyword evidence="4" id="KW-0560">Oxidoreductase</keyword>
<evidence type="ECO:0000256" key="1">
    <source>
        <dbReference type="ARBA" id="ARBA00001947"/>
    </source>
</evidence>
<evidence type="ECO:0000256" key="4">
    <source>
        <dbReference type="ARBA" id="ARBA00023002"/>
    </source>
</evidence>
<dbReference type="GO" id="GO:0008270">
    <property type="term" value="F:zinc ion binding"/>
    <property type="evidence" value="ECO:0007669"/>
    <property type="project" value="InterPro"/>
</dbReference>
<evidence type="ECO:0000313" key="7">
    <source>
        <dbReference type="EMBL" id="AMB59338.1"/>
    </source>
</evidence>
<feature type="domain" description="Enoyl reductase (ER)" evidence="6">
    <location>
        <begin position="16"/>
        <end position="367"/>
    </location>
</feature>
<dbReference type="SUPFAM" id="SSF51735">
    <property type="entry name" value="NAD(P)-binding Rossmann-fold domains"/>
    <property type="match status" value="1"/>
</dbReference>
<proteinExistence type="inferred from homology"/>
<dbReference type="RefSeq" id="WP_067228947.1">
    <property type="nucleotide sequence ID" value="NZ_CP014145.1"/>
</dbReference>
<dbReference type="InterPro" id="IPR011032">
    <property type="entry name" value="GroES-like_sf"/>
</dbReference>
<evidence type="ECO:0000313" key="8">
    <source>
        <dbReference type="Proteomes" id="UP000058305"/>
    </source>
</evidence>
<dbReference type="SUPFAM" id="SSF50129">
    <property type="entry name" value="GroES-like"/>
    <property type="match status" value="1"/>
</dbReference>
<dbReference type="InterPro" id="IPR013154">
    <property type="entry name" value="ADH-like_N"/>
</dbReference>
<organism evidence="7 8">
    <name type="scientific">Microterricola viridarii</name>
    <dbReference type="NCBI Taxonomy" id="412690"/>
    <lineage>
        <taxon>Bacteria</taxon>
        <taxon>Bacillati</taxon>
        <taxon>Actinomycetota</taxon>
        <taxon>Actinomycetes</taxon>
        <taxon>Micrococcales</taxon>
        <taxon>Microbacteriaceae</taxon>
        <taxon>Microterricola</taxon>
    </lineage>
</organism>
<dbReference type="PROSITE" id="PS00059">
    <property type="entry name" value="ADH_ZINC"/>
    <property type="match status" value="1"/>
</dbReference>
<dbReference type="Gene3D" id="3.40.50.720">
    <property type="entry name" value="NAD(P)-binding Rossmann-like Domain"/>
    <property type="match status" value="1"/>
</dbReference>